<keyword evidence="5 6" id="KW-0472">Membrane</keyword>
<feature type="transmembrane region" description="Helical" evidence="6">
    <location>
        <begin position="430"/>
        <end position="447"/>
    </location>
</feature>
<feature type="transmembrane region" description="Helical" evidence="6">
    <location>
        <begin position="337"/>
        <end position="358"/>
    </location>
</feature>
<evidence type="ECO:0000313" key="8">
    <source>
        <dbReference type="Proteomes" id="UP001596395"/>
    </source>
</evidence>
<evidence type="ECO:0000256" key="5">
    <source>
        <dbReference type="ARBA" id="ARBA00023136"/>
    </source>
</evidence>
<dbReference type="InterPro" id="IPR050833">
    <property type="entry name" value="Poly_Biosynth_Transport"/>
</dbReference>
<feature type="transmembrane region" description="Helical" evidence="6">
    <location>
        <begin position="162"/>
        <end position="185"/>
    </location>
</feature>
<evidence type="ECO:0000256" key="1">
    <source>
        <dbReference type="ARBA" id="ARBA00004651"/>
    </source>
</evidence>
<sequence length="507" mass="53748">MVGFENFTERLLSIVSARVLTLVITFVTTPIVVRLLDPAGYGNYAVLLSVFTIWILPVSSAVTEGVQKYVGEDRDGDAAWGARVVGFYFLFGGALVVVSVALLLAFTALGGAAWLFGDSFTLYFYLLAAFVLVAQFRAIGYHAVLGFGNEKATATFDVAKKFLTMAVGITLVVTAGMGVAGMLVGHVVANVIIAVAAAFIVVRTADLSAVTFQSMRELPLRELVAFNALNVVLVFLVLSMAHVDVLMLRTFGSPESTGFYKAALSTSEYLWIVPMALQTVLLHSSSSLWAEGRTEELSRIASRLTRYTLLLVVLMALGMAVLVDRFVPLYFGAEYEASIVPLLVLLPGVVGFAAARPLQAIGQGSGNLRTLIVAVGGAAGLNFALNALLIPQYGMMGAAAATSVGYGSMFAFLLWSAYQLGYDPLQDVRPVRLLATAVISAPVVWGVNELVTNDVLALLVVPPIGFVVYFVAAVGVGAVGIDEVQSIADRAPSRLAAPLRAALSWVS</sequence>
<dbReference type="PANTHER" id="PTHR30250">
    <property type="entry name" value="PST FAMILY PREDICTED COLANIC ACID TRANSPORTER"/>
    <property type="match status" value="1"/>
</dbReference>
<protein>
    <submittedName>
        <fullName evidence="7">Lipopolysaccharide biosynthesis protein</fullName>
    </submittedName>
</protein>
<feature type="transmembrane region" description="Helical" evidence="6">
    <location>
        <begin position="122"/>
        <end position="141"/>
    </location>
</feature>
<keyword evidence="4 6" id="KW-1133">Transmembrane helix</keyword>
<reference evidence="7 8" key="1">
    <citation type="journal article" date="2019" name="Int. J. Syst. Evol. Microbiol.">
        <title>The Global Catalogue of Microorganisms (GCM) 10K type strain sequencing project: providing services to taxonomists for standard genome sequencing and annotation.</title>
        <authorList>
            <consortium name="The Broad Institute Genomics Platform"/>
            <consortium name="The Broad Institute Genome Sequencing Center for Infectious Disease"/>
            <person name="Wu L."/>
            <person name="Ma J."/>
        </authorList>
    </citation>
    <scope>NUCLEOTIDE SEQUENCE [LARGE SCALE GENOMIC DNA]</scope>
    <source>
        <strain evidence="7 8">GX26</strain>
    </source>
</reference>
<dbReference type="Proteomes" id="UP001596395">
    <property type="component" value="Unassembled WGS sequence"/>
</dbReference>
<feature type="transmembrane region" description="Helical" evidence="6">
    <location>
        <begin position="309"/>
        <end position="331"/>
    </location>
</feature>
<evidence type="ECO:0000256" key="4">
    <source>
        <dbReference type="ARBA" id="ARBA00022989"/>
    </source>
</evidence>
<dbReference type="RefSeq" id="WP_336351505.1">
    <property type="nucleotide sequence ID" value="NZ_JAZAQL010000003.1"/>
</dbReference>
<comment type="subcellular location">
    <subcellularLocation>
        <location evidence="1">Cell membrane</location>
        <topology evidence="1">Multi-pass membrane protein</topology>
    </subcellularLocation>
</comment>
<dbReference type="GO" id="GO:0005886">
    <property type="term" value="C:plasma membrane"/>
    <property type="evidence" value="ECO:0007669"/>
    <property type="project" value="UniProtKB-SubCell"/>
</dbReference>
<feature type="transmembrane region" description="Helical" evidence="6">
    <location>
        <begin position="396"/>
        <end position="418"/>
    </location>
</feature>
<keyword evidence="2" id="KW-1003">Cell membrane</keyword>
<feature type="transmembrane region" description="Helical" evidence="6">
    <location>
        <begin position="191"/>
        <end position="212"/>
    </location>
</feature>
<evidence type="ECO:0000256" key="3">
    <source>
        <dbReference type="ARBA" id="ARBA00022692"/>
    </source>
</evidence>
<feature type="transmembrane region" description="Helical" evidence="6">
    <location>
        <begin position="459"/>
        <end position="481"/>
    </location>
</feature>
<name>A0ABD5VHP0_9EURY</name>
<comment type="caution">
    <text evidence="7">The sequence shown here is derived from an EMBL/GenBank/DDBJ whole genome shotgun (WGS) entry which is preliminary data.</text>
</comment>
<dbReference type="EMBL" id="JBHSXN010000003">
    <property type="protein sequence ID" value="MFC6954561.1"/>
    <property type="molecule type" value="Genomic_DNA"/>
</dbReference>
<feature type="transmembrane region" description="Helical" evidence="6">
    <location>
        <begin position="224"/>
        <end position="249"/>
    </location>
</feature>
<feature type="transmembrane region" description="Helical" evidence="6">
    <location>
        <begin position="44"/>
        <end position="66"/>
    </location>
</feature>
<feature type="transmembrane region" description="Helical" evidence="6">
    <location>
        <begin position="12"/>
        <end position="32"/>
    </location>
</feature>
<accession>A0ABD5VHP0</accession>
<evidence type="ECO:0000256" key="2">
    <source>
        <dbReference type="ARBA" id="ARBA00022475"/>
    </source>
</evidence>
<proteinExistence type="predicted"/>
<feature type="transmembrane region" description="Helical" evidence="6">
    <location>
        <begin position="87"/>
        <end position="116"/>
    </location>
</feature>
<feature type="transmembrane region" description="Helical" evidence="6">
    <location>
        <begin position="370"/>
        <end position="390"/>
    </location>
</feature>
<dbReference type="PANTHER" id="PTHR30250:SF11">
    <property type="entry name" value="O-ANTIGEN TRANSPORTER-RELATED"/>
    <property type="match status" value="1"/>
</dbReference>
<evidence type="ECO:0000313" key="7">
    <source>
        <dbReference type="EMBL" id="MFC6954561.1"/>
    </source>
</evidence>
<dbReference type="AlphaFoldDB" id="A0ABD5VHP0"/>
<evidence type="ECO:0000256" key="6">
    <source>
        <dbReference type="SAM" id="Phobius"/>
    </source>
</evidence>
<organism evidence="7 8">
    <name type="scientific">Halorubellus litoreus</name>
    <dbReference type="NCBI Taxonomy" id="755308"/>
    <lineage>
        <taxon>Archaea</taxon>
        <taxon>Methanobacteriati</taxon>
        <taxon>Methanobacteriota</taxon>
        <taxon>Stenosarchaea group</taxon>
        <taxon>Halobacteria</taxon>
        <taxon>Halobacteriales</taxon>
        <taxon>Halorubellaceae</taxon>
        <taxon>Halorubellus</taxon>
    </lineage>
</organism>
<keyword evidence="8" id="KW-1185">Reference proteome</keyword>
<feature type="transmembrane region" description="Helical" evidence="6">
    <location>
        <begin position="269"/>
        <end position="289"/>
    </location>
</feature>
<keyword evidence="3 6" id="KW-0812">Transmembrane</keyword>
<gene>
    <name evidence="7" type="ORF">ACFQGB_16980</name>
</gene>